<keyword evidence="11" id="KW-1185">Reference proteome</keyword>
<feature type="chain" id="PRO_5004442898" description="Peptidase A1 domain-containing protein" evidence="8">
    <location>
        <begin position="23"/>
        <end position="576"/>
    </location>
</feature>
<evidence type="ECO:0000313" key="11">
    <source>
        <dbReference type="Proteomes" id="UP000012073"/>
    </source>
</evidence>
<evidence type="ECO:0000313" key="10">
    <source>
        <dbReference type="EMBL" id="CDF40549.1"/>
    </source>
</evidence>
<keyword evidence="3 8" id="KW-0732">Signal</keyword>
<evidence type="ECO:0000256" key="3">
    <source>
        <dbReference type="ARBA" id="ARBA00022729"/>
    </source>
</evidence>
<evidence type="ECO:0000259" key="9">
    <source>
        <dbReference type="PROSITE" id="PS51767"/>
    </source>
</evidence>
<comment type="similarity">
    <text evidence="1">Belongs to the peptidase A1 family.</text>
</comment>
<organism evidence="10 11">
    <name type="scientific">Chondrus crispus</name>
    <name type="common">Carrageen Irish moss</name>
    <name type="synonym">Polymorpha crispa</name>
    <dbReference type="NCBI Taxonomy" id="2769"/>
    <lineage>
        <taxon>Eukaryota</taxon>
        <taxon>Rhodophyta</taxon>
        <taxon>Florideophyceae</taxon>
        <taxon>Rhodymeniophycidae</taxon>
        <taxon>Gigartinales</taxon>
        <taxon>Gigartinaceae</taxon>
        <taxon>Chondrus</taxon>
    </lineage>
</organism>
<keyword evidence="7" id="KW-1133">Transmembrane helix</keyword>
<feature type="transmembrane region" description="Helical" evidence="7">
    <location>
        <begin position="531"/>
        <end position="553"/>
    </location>
</feature>
<protein>
    <recommendedName>
        <fullName evidence="9">Peptidase A1 domain-containing protein</fullName>
    </recommendedName>
</protein>
<name>R7QR09_CHOCR</name>
<dbReference type="RefSeq" id="XP_005710843.1">
    <property type="nucleotide sequence ID" value="XM_005710786.1"/>
</dbReference>
<dbReference type="PANTHER" id="PTHR47965:SF12">
    <property type="entry name" value="ASPARTIC PROTEINASE 3-RELATED"/>
    <property type="match status" value="1"/>
</dbReference>
<gene>
    <name evidence="10" type="ORF">CHC_T00000777001</name>
</gene>
<dbReference type="InterPro" id="IPR033121">
    <property type="entry name" value="PEPTIDASE_A1"/>
</dbReference>
<reference evidence="11" key="1">
    <citation type="journal article" date="2013" name="Proc. Natl. Acad. Sci. U.S.A.">
        <title>Genome structure and metabolic features in the red seaweed Chondrus crispus shed light on evolution of the Archaeplastida.</title>
        <authorList>
            <person name="Collen J."/>
            <person name="Porcel B."/>
            <person name="Carre W."/>
            <person name="Ball S.G."/>
            <person name="Chaparro C."/>
            <person name="Tonon T."/>
            <person name="Barbeyron T."/>
            <person name="Michel G."/>
            <person name="Noel B."/>
            <person name="Valentin K."/>
            <person name="Elias M."/>
            <person name="Artiguenave F."/>
            <person name="Arun A."/>
            <person name="Aury J.M."/>
            <person name="Barbosa-Neto J.F."/>
            <person name="Bothwell J.H."/>
            <person name="Bouget F.Y."/>
            <person name="Brillet L."/>
            <person name="Cabello-Hurtado F."/>
            <person name="Capella-Gutierrez S."/>
            <person name="Charrier B."/>
            <person name="Cladiere L."/>
            <person name="Cock J.M."/>
            <person name="Coelho S.M."/>
            <person name="Colleoni C."/>
            <person name="Czjzek M."/>
            <person name="Da Silva C."/>
            <person name="Delage L."/>
            <person name="Denoeud F."/>
            <person name="Deschamps P."/>
            <person name="Dittami S.M."/>
            <person name="Gabaldon T."/>
            <person name="Gachon C.M."/>
            <person name="Groisillier A."/>
            <person name="Herve C."/>
            <person name="Jabbari K."/>
            <person name="Katinka M."/>
            <person name="Kloareg B."/>
            <person name="Kowalczyk N."/>
            <person name="Labadie K."/>
            <person name="Leblanc C."/>
            <person name="Lopez P.J."/>
            <person name="McLachlan D.H."/>
            <person name="Meslet-Cladiere L."/>
            <person name="Moustafa A."/>
            <person name="Nehr Z."/>
            <person name="Nyvall Collen P."/>
            <person name="Panaud O."/>
            <person name="Partensky F."/>
            <person name="Poulain J."/>
            <person name="Rensing S.A."/>
            <person name="Rousvoal S."/>
            <person name="Samson G."/>
            <person name="Symeonidi A."/>
            <person name="Weissenbach J."/>
            <person name="Zambounis A."/>
            <person name="Wincker P."/>
            <person name="Boyen C."/>
        </authorList>
    </citation>
    <scope>NUCLEOTIDE SEQUENCE [LARGE SCALE GENOMIC DNA]</scope>
    <source>
        <strain evidence="11">cv. Stackhouse</strain>
    </source>
</reference>
<dbReference type="OMA" id="RYELITI"/>
<evidence type="ECO:0000256" key="6">
    <source>
        <dbReference type="ARBA" id="ARBA00023145"/>
    </source>
</evidence>
<proteinExistence type="inferred from homology"/>
<dbReference type="Gene3D" id="2.40.70.10">
    <property type="entry name" value="Acid Proteases"/>
    <property type="match status" value="2"/>
</dbReference>
<keyword evidence="7" id="KW-0812">Transmembrane</keyword>
<dbReference type="PANTHER" id="PTHR47965">
    <property type="entry name" value="ASPARTYL PROTEASE-RELATED"/>
    <property type="match status" value="1"/>
</dbReference>
<evidence type="ECO:0000256" key="7">
    <source>
        <dbReference type="SAM" id="Phobius"/>
    </source>
</evidence>
<keyword evidence="7" id="KW-0472">Membrane</keyword>
<dbReference type="Pfam" id="PF00026">
    <property type="entry name" value="Asp"/>
    <property type="match status" value="1"/>
</dbReference>
<keyword evidence="2" id="KW-0645">Protease</keyword>
<keyword evidence="6" id="KW-0865">Zymogen</keyword>
<dbReference type="EMBL" id="HG002199">
    <property type="protein sequence ID" value="CDF40549.1"/>
    <property type="molecule type" value="Genomic_DNA"/>
</dbReference>
<keyword evidence="5" id="KW-0378">Hydrolase</keyword>
<dbReference type="AlphaFoldDB" id="R7QR09"/>
<dbReference type="InterPro" id="IPR034164">
    <property type="entry name" value="Pepsin-like_dom"/>
</dbReference>
<dbReference type="CDD" id="cd05471">
    <property type="entry name" value="pepsin_like"/>
    <property type="match status" value="1"/>
</dbReference>
<dbReference type="PROSITE" id="PS51767">
    <property type="entry name" value="PEPTIDASE_A1"/>
    <property type="match status" value="1"/>
</dbReference>
<sequence length="576" mass="61836">MLRIPSFLPTALLLLLFPCAHADLPSALLFPRPAARHHVYTKGQRKSIALSGGLFHTSGFFFNASVGGQPLRLNLDLSYSSLIIPRKGCVGCRVGDNLYDPALSPSATRVACDDARCAAHTDVCHNNMCFACSRSGSCCVEGAPDCAFNMLYGDGSSGNGTMYQDSLHVAGLDATISFGAMHQESHNFELPYADGVLGLAFQKAACHPTCIPPVMDALVNQTGIDNVFTLCVSRFGGTLVLGAADEGLARAAYHYLDLSPDADDTRFIVPAQSEWKVNDRSLSVPSITAAMLSTGSASIGVSKETLIALISHVREHFCHIDGICSMTSWFRPQSCSYIPDESLRQMPNITMGLSREVSITLQPEDYLIQYRVIKGKMHRCVAFIATEGLAQKGVGLLLGATVMRRYAVVFDRGQKRVGFAPANDEVCGPKTGSDSGLPAYKTGGNESILTADSPGVQGAVPVRNDTEVGKHLLQAERCRAEETCSGCASQSDCSFGYQTGLCVPLDEAGSIPYPYCKGSFCACIAVGPSGWYVGVAIGTLLATAIVSAIVFVFRKRQQNNRYQMVQSYEEQDLETF</sequence>
<evidence type="ECO:0000256" key="5">
    <source>
        <dbReference type="ARBA" id="ARBA00022801"/>
    </source>
</evidence>
<feature type="domain" description="Peptidase A1" evidence="9">
    <location>
        <begin position="60"/>
        <end position="420"/>
    </location>
</feature>
<dbReference type="KEGG" id="ccp:CHC_T00000777001"/>
<dbReference type="Gramene" id="CDF40549">
    <property type="protein sequence ID" value="CDF40549"/>
    <property type="gene ID" value="CHC_T00000777001"/>
</dbReference>
<dbReference type="GO" id="GO:0004190">
    <property type="term" value="F:aspartic-type endopeptidase activity"/>
    <property type="evidence" value="ECO:0007669"/>
    <property type="project" value="UniProtKB-KW"/>
</dbReference>
<dbReference type="InterPro" id="IPR021109">
    <property type="entry name" value="Peptidase_aspartic_dom_sf"/>
</dbReference>
<dbReference type="GeneID" id="17318560"/>
<dbReference type="SUPFAM" id="SSF50630">
    <property type="entry name" value="Acid proteases"/>
    <property type="match status" value="1"/>
</dbReference>
<dbReference type="OrthoDB" id="3246at2759"/>
<dbReference type="Proteomes" id="UP000012073">
    <property type="component" value="Unassembled WGS sequence"/>
</dbReference>
<feature type="signal peptide" evidence="8">
    <location>
        <begin position="1"/>
        <end position="22"/>
    </location>
</feature>
<dbReference type="GO" id="GO:0006508">
    <property type="term" value="P:proteolysis"/>
    <property type="evidence" value="ECO:0007669"/>
    <property type="project" value="UniProtKB-KW"/>
</dbReference>
<evidence type="ECO:0000256" key="1">
    <source>
        <dbReference type="ARBA" id="ARBA00007447"/>
    </source>
</evidence>
<keyword evidence="4" id="KW-0064">Aspartyl protease</keyword>
<dbReference type="PhylomeDB" id="R7QR09"/>
<accession>R7QR09</accession>
<evidence type="ECO:0000256" key="4">
    <source>
        <dbReference type="ARBA" id="ARBA00022750"/>
    </source>
</evidence>
<dbReference type="CDD" id="cd12087">
    <property type="entry name" value="TM_EGFR-like"/>
    <property type="match status" value="1"/>
</dbReference>
<evidence type="ECO:0000256" key="2">
    <source>
        <dbReference type="ARBA" id="ARBA00022670"/>
    </source>
</evidence>
<dbReference type="InterPro" id="IPR001461">
    <property type="entry name" value="Aspartic_peptidase_A1"/>
</dbReference>
<evidence type="ECO:0000256" key="8">
    <source>
        <dbReference type="SAM" id="SignalP"/>
    </source>
</evidence>